<proteinExistence type="predicted"/>
<name>A0AAU7S6P8_9HYPH</name>
<feature type="signal peptide" evidence="1">
    <location>
        <begin position="1"/>
        <end position="23"/>
    </location>
</feature>
<protein>
    <recommendedName>
        <fullName evidence="3">Oxidoreductase</fullName>
    </recommendedName>
</protein>
<accession>A0AAU7S6P8</accession>
<dbReference type="SUPFAM" id="SSF56524">
    <property type="entry name" value="Oxidoreductase molybdopterin-binding domain"/>
    <property type="match status" value="1"/>
</dbReference>
<geneLocation type="plasmid" evidence="2">
    <name>unnamed5</name>
</geneLocation>
<feature type="chain" id="PRO_5043829162" description="Oxidoreductase" evidence="1">
    <location>
        <begin position="24"/>
        <end position="173"/>
    </location>
</feature>
<organism evidence="2">
    <name type="scientific">Rhizobium sp. ZPR3</name>
    <dbReference type="NCBI Taxonomy" id="3158967"/>
    <lineage>
        <taxon>Bacteria</taxon>
        <taxon>Pseudomonadati</taxon>
        <taxon>Pseudomonadota</taxon>
        <taxon>Alphaproteobacteria</taxon>
        <taxon>Hyphomicrobiales</taxon>
        <taxon>Rhizobiaceae</taxon>
        <taxon>Rhizobium/Agrobacterium group</taxon>
        <taxon>Rhizobium</taxon>
    </lineage>
</organism>
<reference evidence="2" key="1">
    <citation type="submission" date="2024-06" db="EMBL/GenBank/DDBJ databases">
        <authorList>
            <person name="Li T."/>
            <person name="Gao R."/>
        </authorList>
    </citation>
    <scope>NUCLEOTIDE SEQUENCE</scope>
    <source>
        <strain evidence="2">ZPR3</strain>
        <plasmid evidence="2">unnamed5</plasmid>
    </source>
</reference>
<keyword evidence="1" id="KW-0732">Signal</keyword>
<gene>
    <name evidence="2" type="ORF">ABM479_35420</name>
</gene>
<dbReference type="EMBL" id="CP157965">
    <property type="protein sequence ID" value="XBT98135.1"/>
    <property type="molecule type" value="Genomic_DNA"/>
</dbReference>
<dbReference type="InterPro" id="IPR036374">
    <property type="entry name" value="OxRdtase_Mopterin-bd_sf"/>
</dbReference>
<keyword evidence="2" id="KW-0614">Plasmid</keyword>
<dbReference type="RefSeq" id="WP_349963430.1">
    <property type="nucleotide sequence ID" value="NZ_CP157965.1"/>
</dbReference>
<evidence type="ECO:0000313" key="2">
    <source>
        <dbReference type="EMBL" id="XBT98135.1"/>
    </source>
</evidence>
<evidence type="ECO:0000256" key="1">
    <source>
        <dbReference type="SAM" id="SignalP"/>
    </source>
</evidence>
<evidence type="ECO:0008006" key="3">
    <source>
        <dbReference type="Google" id="ProtNLM"/>
    </source>
</evidence>
<dbReference type="AlphaFoldDB" id="A0AAU7S6P8"/>
<sequence length="173" mass="18616">MLSRPVILLAAIIGILSASNATASSITGDAQCKKGGFLTIAGNISVTNTSDHTYEMSEQEFRTLPATSILTRTPWTMSAQFAGPTLKSVLERVGAQGASLELSALDEFTIAVDRGFAEKYGMILATSRNGQDLTRRDFGPIFSVYPVDSHPEVLSVSTPVSQMVWQLCRITVE</sequence>